<dbReference type="PANTHER" id="PTHR44591">
    <property type="entry name" value="STRESS RESPONSE REGULATOR PROTEIN 1"/>
    <property type="match status" value="1"/>
</dbReference>
<dbReference type="AlphaFoldDB" id="A0A8J3II27"/>
<evidence type="ECO:0000259" key="3">
    <source>
        <dbReference type="PROSITE" id="PS50110"/>
    </source>
</evidence>
<dbReference type="InterPro" id="IPR050595">
    <property type="entry name" value="Bact_response_regulator"/>
</dbReference>
<gene>
    <name evidence="4" type="ORF">KSF_017920</name>
</gene>
<dbReference type="Proteomes" id="UP000597444">
    <property type="component" value="Unassembled WGS sequence"/>
</dbReference>
<dbReference type="PROSITE" id="PS50110">
    <property type="entry name" value="RESPONSE_REGULATORY"/>
    <property type="match status" value="1"/>
</dbReference>
<comment type="caution">
    <text evidence="4">The sequence shown here is derived from an EMBL/GenBank/DDBJ whole genome shotgun (WGS) entry which is preliminary data.</text>
</comment>
<name>A0A8J3II27_9CHLR</name>
<organism evidence="4 5">
    <name type="scientific">Reticulibacter mediterranei</name>
    <dbReference type="NCBI Taxonomy" id="2778369"/>
    <lineage>
        <taxon>Bacteria</taxon>
        <taxon>Bacillati</taxon>
        <taxon>Chloroflexota</taxon>
        <taxon>Ktedonobacteria</taxon>
        <taxon>Ktedonobacterales</taxon>
        <taxon>Reticulibacteraceae</taxon>
        <taxon>Reticulibacter</taxon>
    </lineage>
</organism>
<feature type="domain" description="Response regulatory" evidence="3">
    <location>
        <begin position="1"/>
        <end position="112"/>
    </location>
</feature>
<dbReference type="EMBL" id="BNJK01000001">
    <property type="protein sequence ID" value="GHO91744.1"/>
    <property type="molecule type" value="Genomic_DNA"/>
</dbReference>
<protein>
    <recommendedName>
        <fullName evidence="3">Response regulatory domain-containing protein</fullName>
    </recommendedName>
</protein>
<keyword evidence="1 2" id="KW-0597">Phosphoprotein</keyword>
<dbReference type="GO" id="GO:0000160">
    <property type="term" value="P:phosphorelay signal transduction system"/>
    <property type="evidence" value="ECO:0007669"/>
    <property type="project" value="InterPro"/>
</dbReference>
<dbReference type="InterPro" id="IPR011006">
    <property type="entry name" value="CheY-like_superfamily"/>
</dbReference>
<dbReference type="SUPFAM" id="SSF52172">
    <property type="entry name" value="CheY-like"/>
    <property type="match status" value="1"/>
</dbReference>
<evidence type="ECO:0000256" key="2">
    <source>
        <dbReference type="PROSITE-ProRule" id="PRU00169"/>
    </source>
</evidence>
<sequence length="115" mass="13329">MLVEDDEEHASVLYQVLAQEERYRVYYTADGQTAWKFLQYFKPHLLLLDYRLPRMDGLELCDRIRADKELHDLPVLMVSAALPSQAVEQRGITSLEKPFDVDELLSTIQDLITSS</sequence>
<dbReference type="RefSeq" id="WP_220202619.1">
    <property type="nucleotide sequence ID" value="NZ_BNJK01000001.1"/>
</dbReference>
<keyword evidence="5" id="KW-1185">Reference proteome</keyword>
<feature type="modified residue" description="4-aspartylphosphate" evidence="2">
    <location>
        <position position="49"/>
    </location>
</feature>
<dbReference type="InterPro" id="IPR001789">
    <property type="entry name" value="Sig_transdc_resp-reg_receiver"/>
</dbReference>
<accession>A0A8J3II27</accession>
<dbReference type="Gene3D" id="3.40.50.2300">
    <property type="match status" value="1"/>
</dbReference>
<dbReference type="Pfam" id="PF00072">
    <property type="entry name" value="Response_reg"/>
    <property type="match status" value="1"/>
</dbReference>
<evidence type="ECO:0000313" key="4">
    <source>
        <dbReference type="EMBL" id="GHO91744.1"/>
    </source>
</evidence>
<dbReference type="PANTHER" id="PTHR44591:SF3">
    <property type="entry name" value="RESPONSE REGULATORY DOMAIN-CONTAINING PROTEIN"/>
    <property type="match status" value="1"/>
</dbReference>
<evidence type="ECO:0000256" key="1">
    <source>
        <dbReference type="ARBA" id="ARBA00022553"/>
    </source>
</evidence>
<dbReference type="SMART" id="SM00448">
    <property type="entry name" value="REC"/>
    <property type="match status" value="1"/>
</dbReference>
<proteinExistence type="predicted"/>
<reference evidence="4" key="1">
    <citation type="submission" date="2020-10" db="EMBL/GenBank/DDBJ databases">
        <title>Taxonomic study of unclassified bacteria belonging to the class Ktedonobacteria.</title>
        <authorList>
            <person name="Yabe S."/>
            <person name="Wang C.M."/>
            <person name="Zheng Y."/>
            <person name="Sakai Y."/>
            <person name="Cavaletti L."/>
            <person name="Monciardini P."/>
            <person name="Donadio S."/>
        </authorList>
    </citation>
    <scope>NUCLEOTIDE SEQUENCE</scope>
    <source>
        <strain evidence="4">ID150040</strain>
    </source>
</reference>
<evidence type="ECO:0000313" key="5">
    <source>
        <dbReference type="Proteomes" id="UP000597444"/>
    </source>
</evidence>